<evidence type="ECO:0000256" key="7">
    <source>
        <dbReference type="ARBA" id="ARBA00023004"/>
    </source>
</evidence>
<dbReference type="InterPro" id="IPR050415">
    <property type="entry name" value="MRET"/>
</dbReference>
<dbReference type="InterPro" id="IPR001041">
    <property type="entry name" value="2Fe-2S_ferredoxin-type"/>
</dbReference>
<dbReference type="CDD" id="cd06216">
    <property type="entry name" value="FNR_iron_sulfur_binding_2"/>
    <property type="match status" value="1"/>
</dbReference>
<dbReference type="InterPro" id="IPR012675">
    <property type="entry name" value="Beta-grasp_dom_sf"/>
</dbReference>
<keyword evidence="5" id="KW-0274">FAD</keyword>
<dbReference type="SUPFAM" id="SSF54292">
    <property type="entry name" value="2Fe-2S ferredoxin-like"/>
    <property type="match status" value="1"/>
</dbReference>
<gene>
    <name evidence="11" type="ORF">ACFPZN_33845</name>
</gene>
<feature type="domain" description="2Fe-2S ferredoxin-type" evidence="9">
    <location>
        <begin position="284"/>
        <end position="366"/>
    </location>
</feature>
<comment type="cofactor">
    <cofactor evidence="1">
        <name>FAD</name>
        <dbReference type="ChEBI" id="CHEBI:57692"/>
    </cofactor>
</comment>
<keyword evidence="2" id="KW-0285">Flavoprotein</keyword>
<dbReference type="Pfam" id="PF00111">
    <property type="entry name" value="Fer2"/>
    <property type="match status" value="1"/>
</dbReference>
<dbReference type="InterPro" id="IPR008333">
    <property type="entry name" value="Cbr1-like_FAD-bd_dom"/>
</dbReference>
<sequence length="366" mass="38701">MTAPLATTGSAPVRRRLAGAARWLTTPLLPEDYLALLNPLWSAADPRGRIEAVRHEAPGAASLLIRPGVTWPGHRPGQWLKIGVDIGGVRHWRSFSLSSPPRSDGRLTITVKAGPEGRVSRHLVHEIAPGTIVRLGRPEGDFVLPDPLPGRILFVTAGSGVTPVRAMLRALVDGARPMPDVVLVHSARTPGEVIFGAELREIAARFPGTLRLHERHTAVEGRLKPAALDDLCPDWASRETWACGPAGMLDEISAHWAAAGAAGGLHIERFQTSFPNAGIEEGGGRVRFTASGVETDADGATPLLEAGEGAGALLPSGCRMGICHSCVGRLRSGRVRDLRTGELHGEEGHMIQTCVSAAAGAVEIDL</sequence>
<keyword evidence="8" id="KW-0411">Iron-sulfur</keyword>
<evidence type="ECO:0000256" key="8">
    <source>
        <dbReference type="ARBA" id="ARBA00023014"/>
    </source>
</evidence>
<keyword evidence="6" id="KW-0560">Oxidoreductase</keyword>
<organism evidence="11 12">
    <name type="scientific">Actinomadura rugatobispora</name>
    <dbReference type="NCBI Taxonomy" id="1994"/>
    <lineage>
        <taxon>Bacteria</taxon>
        <taxon>Bacillati</taxon>
        <taxon>Actinomycetota</taxon>
        <taxon>Actinomycetes</taxon>
        <taxon>Streptosporangiales</taxon>
        <taxon>Thermomonosporaceae</taxon>
        <taxon>Actinomadura</taxon>
    </lineage>
</organism>
<evidence type="ECO:0000256" key="3">
    <source>
        <dbReference type="ARBA" id="ARBA00022714"/>
    </source>
</evidence>
<dbReference type="RefSeq" id="WP_378286386.1">
    <property type="nucleotide sequence ID" value="NZ_JBHSON010000056.1"/>
</dbReference>
<dbReference type="SUPFAM" id="SSF52343">
    <property type="entry name" value="Ferredoxin reductase-like, C-terminal NADP-linked domain"/>
    <property type="match status" value="1"/>
</dbReference>
<dbReference type="InterPro" id="IPR039261">
    <property type="entry name" value="FNR_nucleotide-bd"/>
</dbReference>
<evidence type="ECO:0000256" key="6">
    <source>
        <dbReference type="ARBA" id="ARBA00023002"/>
    </source>
</evidence>
<keyword evidence="7" id="KW-0408">Iron</keyword>
<dbReference type="PANTHER" id="PTHR47354:SF6">
    <property type="entry name" value="NADH OXIDOREDUCTASE HCR"/>
    <property type="match status" value="1"/>
</dbReference>
<evidence type="ECO:0000313" key="12">
    <source>
        <dbReference type="Proteomes" id="UP001596074"/>
    </source>
</evidence>
<dbReference type="InterPro" id="IPR001433">
    <property type="entry name" value="OxRdtase_FAD/NAD-bd"/>
</dbReference>
<dbReference type="EMBL" id="JBHSON010000056">
    <property type="protein sequence ID" value="MFC5750632.1"/>
    <property type="molecule type" value="Genomic_DNA"/>
</dbReference>
<dbReference type="Gene3D" id="3.10.20.30">
    <property type="match status" value="1"/>
</dbReference>
<name>A0ABW1A7N7_9ACTN</name>
<dbReference type="InterPro" id="IPR017938">
    <property type="entry name" value="Riboflavin_synthase-like_b-brl"/>
</dbReference>
<dbReference type="InterPro" id="IPR017927">
    <property type="entry name" value="FAD-bd_FR_type"/>
</dbReference>
<keyword evidence="4" id="KW-0479">Metal-binding</keyword>
<reference evidence="12" key="1">
    <citation type="journal article" date="2019" name="Int. J. Syst. Evol. Microbiol.">
        <title>The Global Catalogue of Microorganisms (GCM) 10K type strain sequencing project: providing services to taxonomists for standard genome sequencing and annotation.</title>
        <authorList>
            <consortium name="The Broad Institute Genomics Platform"/>
            <consortium name="The Broad Institute Genome Sequencing Center for Infectious Disease"/>
            <person name="Wu L."/>
            <person name="Ma J."/>
        </authorList>
    </citation>
    <scope>NUCLEOTIDE SEQUENCE [LARGE SCALE GENOMIC DNA]</scope>
    <source>
        <strain evidence="12">KCTC 42087</strain>
    </source>
</reference>
<dbReference type="Gene3D" id="2.40.30.10">
    <property type="entry name" value="Translation factors"/>
    <property type="match status" value="1"/>
</dbReference>
<dbReference type="Pfam" id="PF00970">
    <property type="entry name" value="FAD_binding_6"/>
    <property type="match status" value="1"/>
</dbReference>
<proteinExistence type="predicted"/>
<dbReference type="PROSITE" id="PS51384">
    <property type="entry name" value="FAD_FR"/>
    <property type="match status" value="1"/>
</dbReference>
<protein>
    <submittedName>
        <fullName evidence="11">Ferredoxin reductase</fullName>
    </submittedName>
</protein>
<dbReference type="Gene3D" id="3.40.50.80">
    <property type="entry name" value="Nucleotide-binding domain of ferredoxin-NADP reductase (FNR) module"/>
    <property type="match status" value="1"/>
</dbReference>
<evidence type="ECO:0000256" key="1">
    <source>
        <dbReference type="ARBA" id="ARBA00001974"/>
    </source>
</evidence>
<evidence type="ECO:0000259" key="10">
    <source>
        <dbReference type="PROSITE" id="PS51384"/>
    </source>
</evidence>
<dbReference type="SUPFAM" id="SSF63380">
    <property type="entry name" value="Riboflavin synthase domain-like"/>
    <property type="match status" value="1"/>
</dbReference>
<evidence type="ECO:0000259" key="9">
    <source>
        <dbReference type="PROSITE" id="PS51085"/>
    </source>
</evidence>
<comment type="caution">
    <text evidence="11">The sequence shown here is derived from an EMBL/GenBank/DDBJ whole genome shotgun (WGS) entry which is preliminary data.</text>
</comment>
<accession>A0ABW1A7N7</accession>
<dbReference type="Pfam" id="PF00175">
    <property type="entry name" value="NAD_binding_1"/>
    <property type="match status" value="1"/>
</dbReference>
<dbReference type="PROSITE" id="PS51085">
    <property type="entry name" value="2FE2S_FER_2"/>
    <property type="match status" value="1"/>
</dbReference>
<dbReference type="PRINTS" id="PR00410">
    <property type="entry name" value="PHEHYDRXLASE"/>
</dbReference>
<dbReference type="PANTHER" id="PTHR47354">
    <property type="entry name" value="NADH OXIDOREDUCTASE HCR"/>
    <property type="match status" value="1"/>
</dbReference>
<evidence type="ECO:0000256" key="4">
    <source>
        <dbReference type="ARBA" id="ARBA00022723"/>
    </source>
</evidence>
<keyword evidence="3" id="KW-0001">2Fe-2S</keyword>
<evidence type="ECO:0000256" key="5">
    <source>
        <dbReference type="ARBA" id="ARBA00022827"/>
    </source>
</evidence>
<evidence type="ECO:0000256" key="2">
    <source>
        <dbReference type="ARBA" id="ARBA00022630"/>
    </source>
</evidence>
<dbReference type="Proteomes" id="UP001596074">
    <property type="component" value="Unassembled WGS sequence"/>
</dbReference>
<keyword evidence="12" id="KW-1185">Reference proteome</keyword>
<feature type="domain" description="FAD-binding FR-type" evidence="10">
    <location>
        <begin position="43"/>
        <end position="145"/>
    </location>
</feature>
<dbReference type="CDD" id="cd00207">
    <property type="entry name" value="fer2"/>
    <property type="match status" value="1"/>
</dbReference>
<evidence type="ECO:0000313" key="11">
    <source>
        <dbReference type="EMBL" id="MFC5750632.1"/>
    </source>
</evidence>
<dbReference type="InterPro" id="IPR036010">
    <property type="entry name" value="2Fe-2S_ferredoxin-like_sf"/>
</dbReference>